<gene>
    <name evidence="1" type="ORF">JR316_012888</name>
</gene>
<accession>A0A8H7XMC0</accession>
<proteinExistence type="predicted"/>
<sequence length="441" mass="50201">MSLHPECSENSVGVGSSLPVEIGDRIVREACEFLDDRDLASIALVSHMFRIRANEKRFASLVIHRDSGEDIHHTAERVKLLADIIECQKELTLLKNIVDFATSFTLRMISMDDKRALGDESMSVVDNTRLAYIFRNLFRASNHPPSAFFTLSLNYGRMRWSAMSSEMQAAFHDLLSQSSITRLELHSVEDIPRDWLCGTKIKDLHIRRVRVRYDRDSMPVDGTIQLKSLDCDDFVDPASLARMTGWNFSSSSRSAKNQLTSVTRLHIYTENINTLGKVGGILDNTPSLESLAFTLKIPLEKYSNMPNRILEIDLRQLPRLKEVSFICGIAITFRTEVSLVQPNLIAIRNVVGLTFRIPSRPIAYRVYNDCQCDAPMRDTKTTEAFDGINFCVWNIDGELSMTNDYFGNLSHGAKENIEYNRENPVVMDKMEEVRLYLAWSV</sequence>
<comment type="caution">
    <text evidence="1">The sequence shown here is derived from an EMBL/GenBank/DDBJ whole genome shotgun (WGS) entry which is preliminary data.</text>
</comment>
<dbReference type="AlphaFoldDB" id="A0A8H7XMC0"/>
<evidence type="ECO:0000313" key="1">
    <source>
        <dbReference type="EMBL" id="KAG5162225.1"/>
    </source>
</evidence>
<dbReference type="InterPro" id="IPR036047">
    <property type="entry name" value="F-box-like_dom_sf"/>
</dbReference>
<organism evidence="1">
    <name type="scientific">Psilocybe cubensis</name>
    <name type="common">Psychedelic mushroom</name>
    <name type="synonym">Stropharia cubensis</name>
    <dbReference type="NCBI Taxonomy" id="181762"/>
    <lineage>
        <taxon>Eukaryota</taxon>
        <taxon>Fungi</taxon>
        <taxon>Dikarya</taxon>
        <taxon>Basidiomycota</taxon>
        <taxon>Agaricomycotina</taxon>
        <taxon>Agaricomycetes</taxon>
        <taxon>Agaricomycetidae</taxon>
        <taxon>Agaricales</taxon>
        <taxon>Agaricineae</taxon>
        <taxon>Strophariaceae</taxon>
        <taxon>Psilocybe</taxon>
    </lineage>
</organism>
<reference evidence="1" key="1">
    <citation type="submission" date="2021-02" db="EMBL/GenBank/DDBJ databases">
        <title>Psilocybe cubensis genome.</title>
        <authorList>
            <person name="Mckernan K.J."/>
            <person name="Crawford S."/>
            <person name="Trippe A."/>
            <person name="Kane L.T."/>
            <person name="Mclaughlin S."/>
        </authorList>
    </citation>
    <scope>NUCLEOTIDE SEQUENCE [LARGE SCALE GENOMIC DNA]</scope>
    <source>
        <strain evidence="1">MGC-MH-2018</strain>
    </source>
</reference>
<dbReference type="SUPFAM" id="SSF81383">
    <property type="entry name" value="F-box domain"/>
    <property type="match status" value="1"/>
</dbReference>
<dbReference type="OrthoDB" id="2745898at2759"/>
<protein>
    <recommendedName>
        <fullName evidence="2">F-box domain-containing protein</fullName>
    </recommendedName>
</protein>
<name>A0A8H7XMC0_PSICU</name>
<dbReference type="EMBL" id="JAFIQS010000020">
    <property type="protein sequence ID" value="KAG5162225.1"/>
    <property type="molecule type" value="Genomic_DNA"/>
</dbReference>
<evidence type="ECO:0008006" key="2">
    <source>
        <dbReference type="Google" id="ProtNLM"/>
    </source>
</evidence>